<keyword evidence="3" id="KW-1185">Reference proteome</keyword>
<proteinExistence type="predicted"/>
<organism evidence="2 3">
    <name type="scientific">Lactuca saligna</name>
    <name type="common">Willowleaf lettuce</name>
    <dbReference type="NCBI Taxonomy" id="75948"/>
    <lineage>
        <taxon>Eukaryota</taxon>
        <taxon>Viridiplantae</taxon>
        <taxon>Streptophyta</taxon>
        <taxon>Embryophyta</taxon>
        <taxon>Tracheophyta</taxon>
        <taxon>Spermatophyta</taxon>
        <taxon>Magnoliopsida</taxon>
        <taxon>eudicotyledons</taxon>
        <taxon>Gunneridae</taxon>
        <taxon>Pentapetalae</taxon>
        <taxon>asterids</taxon>
        <taxon>campanulids</taxon>
        <taxon>Asterales</taxon>
        <taxon>Asteraceae</taxon>
        <taxon>Cichorioideae</taxon>
        <taxon>Cichorieae</taxon>
        <taxon>Lactucinae</taxon>
        <taxon>Lactuca</taxon>
    </lineage>
</organism>
<reference evidence="2" key="1">
    <citation type="submission" date="2023-04" db="EMBL/GenBank/DDBJ databases">
        <authorList>
            <person name="Vijverberg K."/>
            <person name="Xiong W."/>
            <person name="Schranz E."/>
        </authorList>
    </citation>
    <scope>NUCLEOTIDE SEQUENCE</scope>
</reference>
<evidence type="ECO:0000313" key="2">
    <source>
        <dbReference type="EMBL" id="CAI9291410.1"/>
    </source>
</evidence>
<evidence type="ECO:0000313" key="3">
    <source>
        <dbReference type="Proteomes" id="UP001177003"/>
    </source>
</evidence>
<accession>A0AA35ZF13</accession>
<dbReference type="EMBL" id="OX465082">
    <property type="protein sequence ID" value="CAI9291410.1"/>
    <property type="molecule type" value="Genomic_DNA"/>
</dbReference>
<protein>
    <submittedName>
        <fullName evidence="2">Uncharacterized protein</fullName>
    </submittedName>
</protein>
<dbReference type="Proteomes" id="UP001177003">
    <property type="component" value="Chromosome 6"/>
</dbReference>
<sequence length="317" mass="35865">MASDSKLRKYLTVYVHYNGLFAPKPLVYLNSVVVSIADVDFGGMDLKDFKLFIEKLIEGSCDNVYYCTRNEPLAEGIRRIGNDADYYEFIETGYSDEVGLTMNVYIDHENEPVLDWANMEVVEDDEGHYSEPDVGDDKESQLSDDIPYEHEADGYIPSLDKTVGDEFLHRVSGISKDKNDELETDEVETNNRDDKPVYPVHNENQKWDKMVPILGKVDPVQADPVDPIQVPAPNVEPIQADPVDPVQVPHVELVDDPAPHVEPVQVDDPHPNVDVPAQPVTTRKRIRKYSERITKIGLRRKVLKKEGSTGHNPMVLE</sequence>
<evidence type="ECO:0000256" key="1">
    <source>
        <dbReference type="SAM" id="MobiDB-lite"/>
    </source>
</evidence>
<name>A0AA35ZF13_LACSI</name>
<feature type="region of interest" description="Disordered" evidence="1">
    <location>
        <begin position="262"/>
        <end position="281"/>
    </location>
</feature>
<dbReference type="AlphaFoldDB" id="A0AA35ZF13"/>
<gene>
    <name evidence="2" type="ORF">LSALG_LOCUS30555</name>
</gene>
<feature type="region of interest" description="Disordered" evidence="1">
    <location>
        <begin position="179"/>
        <end position="200"/>
    </location>
</feature>